<gene>
    <name evidence="1" type="ORF">PBRASI_LOCUS1097</name>
</gene>
<name>A0A9N8Z2B1_9GLOM</name>
<proteinExistence type="predicted"/>
<feature type="non-terminal residue" evidence="1">
    <location>
        <position position="1"/>
    </location>
</feature>
<keyword evidence="2" id="KW-1185">Reference proteome</keyword>
<comment type="caution">
    <text evidence="1">The sequence shown here is derived from an EMBL/GenBank/DDBJ whole genome shotgun (WGS) entry which is preliminary data.</text>
</comment>
<sequence length="113" mass="13088">MAYFNLCLLLPEQPQELRNKIKNAGVFHFRFPLEKPNREGCFENGSGLEDNIEISAFEALETRCFQLLPENMKLAHIIQNYYYEHRATTSMRNHGIVVDGLQTIMKTPPDENS</sequence>
<reference evidence="1" key="1">
    <citation type="submission" date="2021-06" db="EMBL/GenBank/DDBJ databases">
        <authorList>
            <person name="Kallberg Y."/>
            <person name="Tangrot J."/>
            <person name="Rosling A."/>
        </authorList>
    </citation>
    <scope>NUCLEOTIDE SEQUENCE</scope>
    <source>
        <strain evidence="1">BR232B</strain>
    </source>
</reference>
<evidence type="ECO:0000313" key="2">
    <source>
        <dbReference type="Proteomes" id="UP000789739"/>
    </source>
</evidence>
<feature type="non-terminal residue" evidence="1">
    <location>
        <position position="113"/>
    </location>
</feature>
<evidence type="ECO:0000313" key="1">
    <source>
        <dbReference type="EMBL" id="CAG8471578.1"/>
    </source>
</evidence>
<organism evidence="1 2">
    <name type="scientific">Paraglomus brasilianum</name>
    <dbReference type="NCBI Taxonomy" id="144538"/>
    <lineage>
        <taxon>Eukaryota</taxon>
        <taxon>Fungi</taxon>
        <taxon>Fungi incertae sedis</taxon>
        <taxon>Mucoromycota</taxon>
        <taxon>Glomeromycotina</taxon>
        <taxon>Glomeromycetes</taxon>
        <taxon>Paraglomerales</taxon>
        <taxon>Paraglomeraceae</taxon>
        <taxon>Paraglomus</taxon>
    </lineage>
</organism>
<accession>A0A9N8Z2B1</accession>
<protein>
    <submittedName>
        <fullName evidence="1">891_t:CDS:1</fullName>
    </submittedName>
</protein>
<dbReference type="Proteomes" id="UP000789739">
    <property type="component" value="Unassembled WGS sequence"/>
</dbReference>
<dbReference type="EMBL" id="CAJVPI010000066">
    <property type="protein sequence ID" value="CAG8471578.1"/>
    <property type="molecule type" value="Genomic_DNA"/>
</dbReference>
<dbReference type="AlphaFoldDB" id="A0A9N8Z2B1"/>